<comment type="caution">
    <text evidence="4">The sequence shown here is derived from an EMBL/GenBank/DDBJ whole genome shotgun (WGS) entry which is preliminary data.</text>
</comment>
<dbReference type="SUPFAM" id="SSF53756">
    <property type="entry name" value="UDP-Glycosyltransferase/glycogen phosphorylase"/>
    <property type="match status" value="1"/>
</dbReference>
<keyword evidence="5" id="KW-1185">Reference proteome</keyword>
<gene>
    <name evidence="4" type="ORF">C1704_14110</name>
</gene>
<proteinExistence type="predicted"/>
<evidence type="ECO:0000313" key="4">
    <source>
        <dbReference type="EMBL" id="PPE65555.1"/>
    </source>
</evidence>
<evidence type="ECO:0000256" key="1">
    <source>
        <dbReference type="ARBA" id="ARBA00022676"/>
    </source>
</evidence>
<dbReference type="PANTHER" id="PTHR12526">
    <property type="entry name" value="GLYCOSYLTRANSFERASE"/>
    <property type="match status" value="1"/>
</dbReference>
<evidence type="ECO:0000259" key="3">
    <source>
        <dbReference type="Pfam" id="PF00534"/>
    </source>
</evidence>
<keyword evidence="1" id="KW-0328">Glycosyltransferase</keyword>
<dbReference type="PANTHER" id="PTHR12526:SF510">
    <property type="entry name" value="D-INOSITOL 3-PHOSPHATE GLYCOSYLTRANSFERASE"/>
    <property type="match status" value="1"/>
</dbReference>
<reference evidence="4 5" key="1">
    <citation type="submission" date="2018-02" db="EMBL/GenBank/DDBJ databases">
        <title>Reclassifiation of [Polyangium] brachysporum DSM 7029 as Guopingzhaonella breviflexa gen. nov., sp. nov., a member of the family Comamonadaceae.</title>
        <authorList>
            <person name="Tang B."/>
        </authorList>
    </citation>
    <scope>NUCLEOTIDE SEQUENCE [LARGE SCALE GENOMIC DNA]</scope>
    <source>
        <strain evidence="4 5">BCRC 80649</strain>
    </source>
</reference>
<dbReference type="AlphaFoldDB" id="A0A2S5SS34"/>
<feature type="domain" description="Glycosyl transferase family 1" evidence="3">
    <location>
        <begin position="231"/>
        <end position="374"/>
    </location>
</feature>
<protein>
    <recommendedName>
        <fullName evidence="3">Glycosyl transferase family 1 domain-containing protein</fullName>
    </recommendedName>
</protein>
<name>A0A2S5SS34_9BURK</name>
<evidence type="ECO:0000256" key="2">
    <source>
        <dbReference type="ARBA" id="ARBA00022679"/>
    </source>
</evidence>
<dbReference type="OrthoDB" id="503550at2"/>
<organism evidence="4 5">
    <name type="scientific">Caldimonas caldifontis</name>
    <dbReference type="NCBI Taxonomy" id="1452508"/>
    <lineage>
        <taxon>Bacteria</taxon>
        <taxon>Pseudomonadati</taxon>
        <taxon>Pseudomonadota</taxon>
        <taxon>Betaproteobacteria</taxon>
        <taxon>Burkholderiales</taxon>
        <taxon>Sphaerotilaceae</taxon>
        <taxon>Caldimonas</taxon>
    </lineage>
</organism>
<keyword evidence="2" id="KW-0808">Transferase</keyword>
<dbReference type="Gene3D" id="3.40.50.2000">
    <property type="entry name" value="Glycogen Phosphorylase B"/>
    <property type="match status" value="1"/>
</dbReference>
<dbReference type="InterPro" id="IPR001296">
    <property type="entry name" value="Glyco_trans_1"/>
</dbReference>
<dbReference type="Proteomes" id="UP000238605">
    <property type="component" value="Unassembled WGS sequence"/>
</dbReference>
<dbReference type="RefSeq" id="WP_104303378.1">
    <property type="nucleotide sequence ID" value="NZ_PSNX01000013.1"/>
</dbReference>
<dbReference type="Pfam" id="PF00534">
    <property type="entry name" value="Glycos_transf_1"/>
    <property type="match status" value="1"/>
</dbReference>
<dbReference type="EMBL" id="PSNX01000013">
    <property type="protein sequence ID" value="PPE65555.1"/>
    <property type="molecule type" value="Genomic_DNA"/>
</dbReference>
<sequence length="429" mass="47616">MRHFVDPAQVASFGTQPRNADPQSSELILLPSLKAFRGPRGGLVVTQKFLDGVASYARSWPGPVTTLVQITDTLGSDMDHVEILPDMPAPAFEVRPARLEDLARRIRAAALVSGFLSPFELEMAQLCHRMGIPTVFTSEYTLRTEKQILDAEVSNPLIRWRRKLWVTQAEAKRRRVLALAAGLQCSGAPTYEAYRHLHPNVMIFFDNRVPRGDVIDEAHLERKLAALREGRPLRLVFGGRLIGMKGVMDLPRFAQELKRHGVSFTLDIYGRGALEQNLAREIAHRGVSEEVRLKGVVDFRREWVPLLKQGADLFICPHPQGDPSSTYPEVMSCGVPIVGYDNEAFKGIVQHAGSGWLSPTGDAGHLAQTVARLHGSRDEIALAARRARDFALAHAFEDTFAARVRHMVGASRLPEAIKQSWGPAMTEHP</sequence>
<evidence type="ECO:0000313" key="5">
    <source>
        <dbReference type="Proteomes" id="UP000238605"/>
    </source>
</evidence>
<dbReference type="GO" id="GO:0016757">
    <property type="term" value="F:glycosyltransferase activity"/>
    <property type="evidence" value="ECO:0007669"/>
    <property type="project" value="UniProtKB-KW"/>
</dbReference>
<accession>A0A2S5SS34</accession>